<keyword evidence="3" id="KW-1185">Reference proteome</keyword>
<dbReference type="PANTHER" id="PTHR43441:SF10">
    <property type="entry name" value="ACETYLTRANSFERASE"/>
    <property type="match status" value="1"/>
</dbReference>
<dbReference type="EMBL" id="VIXA01000008">
    <property type="protein sequence ID" value="TWG09256.1"/>
    <property type="molecule type" value="Genomic_DNA"/>
</dbReference>
<dbReference type="SUPFAM" id="SSF55729">
    <property type="entry name" value="Acyl-CoA N-acyltransferases (Nat)"/>
    <property type="match status" value="1"/>
</dbReference>
<dbReference type="GO" id="GO:1990189">
    <property type="term" value="F:protein N-terminal-serine acetyltransferase activity"/>
    <property type="evidence" value="ECO:0007669"/>
    <property type="project" value="TreeGrafter"/>
</dbReference>
<gene>
    <name evidence="2" type="ORF">FHX75_182</name>
</gene>
<evidence type="ECO:0000313" key="3">
    <source>
        <dbReference type="Proteomes" id="UP000319927"/>
    </source>
</evidence>
<keyword evidence="2" id="KW-0808">Transferase</keyword>
<dbReference type="Gene3D" id="3.40.630.30">
    <property type="match status" value="1"/>
</dbReference>
<accession>A0A561VCB1</accession>
<protein>
    <submittedName>
        <fullName evidence="2">RimJ/RimL family protein N-acetyltransferase</fullName>
    </submittedName>
</protein>
<dbReference type="GO" id="GO:0008999">
    <property type="term" value="F:protein-N-terminal-alanine acetyltransferase activity"/>
    <property type="evidence" value="ECO:0007669"/>
    <property type="project" value="TreeGrafter"/>
</dbReference>
<dbReference type="AlphaFoldDB" id="A0A561VCB1"/>
<dbReference type="InterPro" id="IPR016181">
    <property type="entry name" value="Acyl_CoA_acyltransferase"/>
</dbReference>
<dbReference type="Pfam" id="PF13302">
    <property type="entry name" value="Acetyltransf_3"/>
    <property type="match status" value="1"/>
</dbReference>
<dbReference type="PROSITE" id="PS51186">
    <property type="entry name" value="GNAT"/>
    <property type="match status" value="1"/>
</dbReference>
<reference evidence="2 3" key="1">
    <citation type="submission" date="2019-06" db="EMBL/GenBank/DDBJ databases">
        <title>Sequencing the genomes of 1000 actinobacteria strains.</title>
        <authorList>
            <person name="Klenk H.-P."/>
        </authorList>
    </citation>
    <scope>NUCLEOTIDE SEQUENCE [LARGE SCALE GENOMIC DNA]</scope>
    <source>
        <strain evidence="2 3">DSM 102131</strain>
    </source>
</reference>
<organism evidence="2 3">
    <name type="scientific">Micromonospora palomenae</name>
    <dbReference type="NCBI Taxonomy" id="1461247"/>
    <lineage>
        <taxon>Bacteria</taxon>
        <taxon>Bacillati</taxon>
        <taxon>Actinomycetota</taxon>
        <taxon>Actinomycetes</taxon>
        <taxon>Micromonosporales</taxon>
        <taxon>Micromonosporaceae</taxon>
        <taxon>Micromonospora</taxon>
    </lineage>
</organism>
<feature type="domain" description="N-acetyltransferase" evidence="1">
    <location>
        <begin position="80"/>
        <end position="236"/>
    </location>
</feature>
<dbReference type="CDD" id="cd04301">
    <property type="entry name" value="NAT_SF"/>
    <property type="match status" value="1"/>
</dbReference>
<dbReference type="PANTHER" id="PTHR43441">
    <property type="entry name" value="RIBOSOMAL-PROTEIN-SERINE ACETYLTRANSFERASE"/>
    <property type="match status" value="1"/>
</dbReference>
<dbReference type="InterPro" id="IPR051908">
    <property type="entry name" value="Ribosomal_N-acetyltransferase"/>
</dbReference>
<dbReference type="GO" id="GO:0005737">
    <property type="term" value="C:cytoplasm"/>
    <property type="evidence" value="ECO:0007669"/>
    <property type="project" value="TreeGrafter"/>
</dbReference>
<name>A0A561VCB1_9ACTN</name>
<dbReference type="Proteomes" id="UP000319927">
    <property type="component" value="Unassembled WGS sequence"/>
</dbReference>
<evidence type="ECO:0000259" key="1">
    <source>
        <dbReference type="PROSITE" id="PS51186"/>
    </source>
</evidence>
<sequence length="243" mass="26312">MPSASPRESRTDAAIRCSPAGTMATRWRTRSACRIRYRAAAPTWGGSTAYSPLVPMLAAPAVPPGSMAALPQPELRAEGVHLRPWLPADRAVVVAAYADAAIRRWHCRSMTGDEAADWIAAWPGRWRAETGAGWAVCDAGVVVGQISLRRVVLADGLAEVSYWVLPAARGRRVAPRALAAVSAWCFETLRLHRVELCHSTANEASCRVARRAGFTAEGTKRGEGLHADGWHDMHLHARLHTDA</sequence>
<comment type="caution">
    <text evidence="2">The sequence shown here is derived from an EMBL/GenBank/DDBJ whole genome shotgun (WGS) entry which is preliminary data.</text>
</comment>
<evidence type="ECO:0000313" key="2">
    <source>
        <dbReference type="EMBL" id="TWG09256.1"/>
    </source>
</evidence>
<proteinExistence type="predicted"/>
<dbReference type="InterPro" id="IPR000182">
    <property type="entry name" value="GNAT_dom"/>
</dbReference>